<keyword evidence="2" id="KW-0378">Hydrolase</keyword>
<dbReference type="Proteomes" id="UP001212803">
    <property type="component" value="Chromosome"/>
</dbReference>
<dbReference type="InterPro" id="IPR050471">
    <property type="entry name" value="AB_hydrolase"/>
</dbReference>
<feature type="domain" description="AB hydrolase-1" evidence="1">
    <location>
        <begin position="21"/>
        <end position="137"/>
    </location>
</feature>
<protein>
    <submittedName>
        <fullName evidence="2">Alpha/beta hydrolase</fullName>
    </submittedName>
</protein>
<dbReference type="RefSeq" id="WP_270056613.1">
    <property type="nucleotide sequence ID" value="NZ_CP115149.1"/>
</dbReference>
<dbReference type="Gene3D" id="3.40.50.1820">
    <property type="entry name" value="alpha/beta hydrolase"/>
    <property type="match status" value="1"/>
</dbReference>
<dbReference type="SUPFAM" id="SSF53474">
    <property type="entry name" value="alpha/beta-Hydrolases"/>
    <property type="match status" value="1"/>
</dbReference>
<gene>
    <name evidence="2" type="ORF">O0235_00185</name>
</gene>
<evidence type="ECO:0000313" key="3">
    <source>
        <dbReference type="Proteomes" id="UP001212803"/>
    </source>
</evidence>
<dbReference type="PANTHER" id="PTHR43433">
    <property type="entry name" value="HYDROLASE, ALPHA/BETA FOLD FAMILY PROTEIN"/>
    <property type="match status" value="1"/>
</dbReference>
<dbReference type="PRINTS" id="PR00111">
    <property type="entry name" value="ABHYDROLASE"/>
</dbReference>
<dbReference type="GO" id="GO:0016787">
    <property type="term" value="F:hydrolase activity"/>
    <property type="evidence" value="ECO:0007669"/>
    <property type="project" value="UniProtKB-KW"/>
</dbReference>
<dbReference type="PANTHER" id="PTHR43433:SF5">
    <property type="entry name" value="AB HYDROLASE-1 DOMAIN-CONTAINING PROTEIN"/>
    <property type="match status" value="1"/>
</dbReference>
<evidence type="ECO:0000313" key="2">
    <source>
        <dbReference type="EMBL" id="WBL36088.1"/>
    </source>
</evidence>
<keyword evidence="3" id="KW-1185">Reference proteome</keyword>
<proteinExistence type="predicted"/>
<reference evidence="2 3" key="1">
    <citation type="journal article" date="2023" name="ISME J.">
        <title>Thermophilic Dehalococcoidia with unusual traits shed light on an unexpected past.</title>
        <authorList>
            <person name="Palmer M."/>
            <person name="Covington J.K."/>
            <person name="Zhou E.M."/>
            <person name="Thomas S.C."/>
            <person name="Habib N."/>
            <person name="Seymour C.O."/>
            <person name="Lai D."/>
            <person name="Johnston J."/>
            <person name="Hashimi A."/>
            <person name="Jiao J.Y."/>
            <person name="Muok A.R."/>
            <person name="Liu L."/>
            <person name="Xian W.D."/>
            <person name="Zhi X.Y."/>
            <person name="Li M.M."/>
            <person name="Silva L.P."/>
            <person name="Bowen B.P."/>
            <person name="Louie K."/>
            <person name="Briegel A."/>
            <person name="Pett-Ridge J."/>
            <person name="Weber P.K."/>
            <person name="Tocheva E.I."/>
            <person name="Woyke T."/>
            <person name="Northen T.R."/>
            <person name="Mayali X."/>
            <person name="Li W.J."/>
            <person name="Hedlund B.P."/>
        </authorList>
    </citation>
    <scope>NUCLEOTIDE SEQUENCE [LARGE SCALE GENOMIC DNA]</scope>
    <source>
        <strain evidence="2 3">YIM 72310</strain>
    </source>
</reference>
<name>A0ABY7M7U0_9CHLR</name>
<dbReference type="EMBL" id="CP115149">
    <property type="protein sequence ID" value="WBL36088.1"/>
    <property type="molecule type" value="Genomic_DNA"/>
</dbReference>
<accession>A0ABY7M7U0</accession>
<organism evidence="2 3">
    <name type="scientific">Tepidiforma flava</name>
    <dbReference type="NCBI Taxonomy" id="3004094"/>
    <lineage>
        <taxon>Bacteria</taxon>
        <taxon>Bacillati</taxon>
        <taxon>Chloroflexota</taxon>
        <taxon>Tepidiformia</taxon>
        <taxon>Tepidiformales</taxon>
        <taxon>Tepidiformaceae</taxon>
        <taxon>Tepidiforma</taxon>
    </lineage>
</organism>
<dbReference type="InterPro" id="IPR029058">
    <property type="entry name" value="AB_hydrolase_fold"/>
</dbReference>
<dbReference type="Pfam" id="PF00561">
    <property type="entry name" value="Abhydrolase_1"/>
    <property type="match status" value="1"/>
</dbReference>
<evidence type="ECO:0000259" key="1">
    <source>
        <dbReference type="Pfam" id="PF00561"/>
    </source>
</evidence>
<dbReference type="InterPro" id="IPR000073">
    <property type="entry name" value="AB_hydrolase_1"/>
</dbReference>
<sequence>MPVTERSGARIWYDTRGEGDPLVMVYGIGGHSADWWDEFPALLARRYRLVLVDNRGTGNSDKPAAPWTMSDMTADVMAVADELGLERFHLLGCSLGSIIVRHVVREYGPARIRSLSLLCPPNGIPAAEEDLRTALFWDPAKPLIESARAAWPIIHPPAWIAANEAELVRRFELTMQNPTPARTFQFQLQAAQAAPDPNPAVDAAPFPVLIMHGTIDRLVPPANAELLANQVPRARLAWLEGDSHNFWAHDPERSAAVLLDFLDAVP</sequence>